<keyword evidence="1" id="KW-0732">Signal</keyword>
<evidence type="ECO:0000313" key="3">
    <source>
        <dbReference type="Proteomes" id="UP000707245"/>
    </source>
</evidence>
<reference evidence="2 3" key="1">
    <citation type="submission" date="2020-07" db="EMBL/GenBank/DDBJ databases">
        <title>Halophilic bacteria isolated from french cheeses.</title>
        <authorList>
            <person name="Kothe C.I."/>
            <person name="Farah-Kraiem B."/>
            <person name="Renault P."/>
            <person name="Dridi B."/>
        </authorList>
    </citation>
    <scope>NUCLEOTIDE SEQUENCE [LARGE SCALE GENOMIC DNA]</scope>
    <source>
        <strain evidence="2 3">FME14</strain>
    </source>
</reference>
<protein>
    <submittedName>
        <fullName evidence="2">Uncharacterized protein</fullName>
    </submittedName>
</protein>
<sequence length="300" mass="33717">MIKKLFLLIGVYFLFIPTPTLANSCLDSLKSSNPTCQQSYSYDVLVMYFKDADNKEHKVHAKRVRQKSTGALVHVDYDFVSNCTNDCSSLDAKTSDILWAFRTAYMENKLYQKVIYKCDPTVEVCCDETGCTEIYDVDKPLDESSSSLEEIYNDHQFIQKRGSKNKDGDLIDKYIGRADGVTNIIDKIMRNSSNGQQVKQEMGEATAQPLQFHIFNSVSGATKICAVSGPDCNEIAGSGTVSNNMASFNLYHDKGDRFNRNLRNFLEGIYQDGREMTCSQSTSCSSDGKNCTINMTCRKY</sequence>
<evidence type="ECO:0000313" key="2">
    <source>
        <dbReference type="EMBL" id="MBE0459385.1"/>
    </source>
</evidence>
<comment type="caution">
    <text evidence="2">The sequence shown here is derived from an EMBL/GenBank/DDBJ whole genome shotgun (WGS) entry which is preliminary data.</text>
</comment>
<dbReference type="RefSeq" id="WP_192532694.1">
    <property type="nucleotide sequence ID" value="NZ_JBQDLW010000037.1"/>
</dbReference>
<name>A0ABR9FRF4_9GAMM</name>
<accession>A0ABR9FRF4</accession>
<gene>
    <name evidence="2" type="ORF">EI167_18465</name>
</gene>
<feature type="signal peptide" evidence="1">
    <location>
        <begin position="1"/>
        <end position="22"/>
    </location>
</feature>
<evidence type="ECO:0000256" key="1">
    <source>
        <dbReference type="SAM" id="SignalP"/>
    </source>
</evidence>
<proteinExistence type="predicted"/>
<dbReference type="Proteomes" id="UP000707245">
    <property type="component" value="Unassembled WGS sequence"/>
</dbReference>
<dbReference type="EMBL" id="RRZA01000076">
    <property type="protein sequence ID" value="MBE0459385.1"/>
    <property type="molecule type" value="Genomic_DNA"/>
</dbReference>
<keyword evidence="3" id="KW-1185">Reference proteome</keyword>
<feature type="chain" id="PRO_5045952475" evidence="1">
    <location>
        <begin position="23"/>
        <end position="300"/>
    </location>
</feature>
<organism evidence="2 3">
    <name type="scientific">Pseudoalteromonas prydzensis</name>
    <dbReference type="NCBI Taxonomy" id="182141"/>
    <lineage>
        <taxon>Bacteria</taxon>
        <taxon>Pseudomonadati</taxon>
        <taxon>Pseudomonadota</taxon>
        <taxon>Gammaproteobacteria</taxon>
        <taxon>Alteromonadales</taxon>
        <taxon>Pseudoalteromonadaceae</taxon>
        <taxon>Pseudoalteromonas</taxon>
    </lineage>
</organism>